<name>A0AAN4UPY9_9RHOB</name>
<dbReference type="InterPro" id="IPR052564">
    <property type="entry name" value="N-acetyltrans/Recomb-assoc"/>
</dbReference>
<dbReference type="CDD" id="cd04301">
    <property type="entry name" value="NAT_SF"/>
    <property type="match status" value="1"/>
</dbReference>
<dbReference type="InterPro" id="IPR000182">
    <property type="entry name" value="GNAT_dom"/>
</dbReference>
<evidence type="ECO:0000313" key="4">
    <source>
        <dbReference type="Proteomes" id="UP000199541"/>
    </source>
</evidence>
<organism evidence="2 5">
    <name type="scientific">Allgaiera indica</name>
    <dbReference type="NCBI Taxonomy" id="765699"/>
    <lineage>
        <taxon>Bacteria</taxon>
        <taxon>Pseudomonadati</taxon>
        <taxon>Pseudomonadota</taxon>
        <taxon>Alphaproteobacteria</taxon>
        <taxon>Rhodobacterales</taxon>
        <taxon>Paracoccaceae</taxon>
        <taxon>Allgaiera</taxon>
    </lineage>
</organism>
<dbReference type="Pfam" id="PF13673">
    <property type="entry name" value="Acetyltransf_10"/>
    <property type="match status" value="1"/>
</dbReference>
<evidence type="ECO:0000313" key="5">
    <source>
        <dbReference type="Proteomes" id="UP000634647"/>
    </source>
</evidence>
<protein>
    <submittedName>
        <fullName evidence="3">Acetyltransferase, GNAT family</fullName>
    </submittedName>
</protein>
<dbReference type="PROSITE" id="PS51186">
    <property type="entry name" value="GNAT"/>
    <property type="match status" value="1"/>
</dbReference>
<dbReference type="RefSeq" id="WP_035842336.1">
    <property type="nucleotide sequence ID" value="NZ_BNAB01000003.1"/>
</dbReference>
<dbReference type="PANTHER" id="PTHR43451:SF1">
    <property type="entry name" value="ACETYLTRANSFERASE"/>
    <property type="match status" value="1"/>
</dbReference>
<reference evidence="2" key="1">
    <citation type="journal article" date="2014" name="Int. J. Syst. Evol. Microbiol.">
        <title>Complete genome sequence of Corynebacterium casei LMG S-19264T (=DSM 44701T), isolated from a smear-ripened cheese.</title>
        <authorList>
            <consortium name="US DOE Joint Genome Institute (JGI-PGF)"/>
            <person name="Walter F."/>
            <person name="Albersmeier A."/>
            <person name="Kalinowski J."/>
            <person name="Ruckert C."/>
        </authorList>
    </citation>
    <scope>NUCLEOTIDE SEQUENCE</scope>
    <source>
        <strain evidence="2">CGMCC 1.10859</strain>
    </source>
</reference>
<evidence type="ECO:0000259" key="1">
    <source>
        <dbReference type="PROSITE" id="PS51186"/>
    </source>
</evidence>
<dbReference type="EMBL" id="FNOB01000003">
    <property type="protein sequence ID" value="SDW43189.1"/>
    <property type="molecule type" value="Genomic_DNA"/>
</dbReference>
<reference evidence="2" key="3">
    <citation type="submission" date="2023-06" db="EMBL/GenBank/DDBJ databases">
        <authorList>
            <person name="Sun Q."/>
            <person name="Zhou Y."/>
        </authorList>
    </citation>
    <scope>NUCLEOTIDE SEQUENCE</scope>
    <source>
        <strain evidence="2">CGMCC 1.10859</strain>
    </source>
</reference>
<evidence type="ECO:0000313" key="3">
    <source>
        <dbReference type="EMBL" id="SDW43189.1"/>
    </source>
</evidence>
<dbReference type="SUPFAM" id="SSF55729">
    <property type="entry name" value="Acyl-CoA N-acyltransferases (Nat)"/>
    <property type="match status" value="1"/>
</dbReference>
<feature type="domain" description="N-acetyltransferase" evidence="1">
    <location>
        <begin position="1"/>
        <end position="157"/>
    </location>
</feature>
<dbReference type="Gene3D" id="3.40.630.30">
    <property type="match status" value="1"/>
</dbReference>
<dbReference type="PANTHER" id="PTHR43451">
    <property type="entry name" value="ACETYLTRANSFERASE (GNAT) FAMILY PROTEIN"/>
    <property type="match status" value="1"/>
</dbReference>
<sequence length="157" mass="17770">MEFRRFRETDAPACGALFFRAVHEGAASRYTEEQRAAWAPWRVPPPEVLPRLAAKLAEEITWLAEEDGALQGFMSLRKDGYLDMAFVAPERMGTGLAGQLYDRIEAAARALGLAHLTSEASHFSRAFFARRGWQVDAPQQIERRGVRIENFRMSKTL</sequence>
<dbReference type="AlphaFoldDB" id="A0AAN4UPY9"/>
<dbReference type="Proteomes" id="UP000634647">
    <property type="component" value="Unassembled WGS sequence"/>
</dbReference>
<reference evidence="3 4" key="2">
    <citation type="submission" date="2016-10" db="EMBL/GenBank/DDBJ databases">
        <authorList>
            <person name="Varghese N."/>
            <person name="Submissions S."/>
        </authorList>
    </citation>
    <scope>NUCLEOTIDE SEQUENCE [LARGE SCALE GENOMIC DNA]</scope>
    <source>
        <strain evidence="3 4">DSM 24802</strain>
    </source>
</reference>
<proteinExistence type="predicted"/>
<dbReference type="InterPro" id="IPR016181">
    <property type="entry name" value="Acyl_CoA_acyltransferase"/>
</dbReference>
<accession>A0AAN4UPY9</accession>
<comment type="caution">
    <text evidence="2">The sequence shown here is derived from an EMBL/GenBank/DDBJ whole genome shotgun (WGS) entry which is preliminary data.</text>
</comment>
<dbReference type="EMBL" id="BNAB01000003">
    <property type="protein sequence ID" value="GHD99812.1"/>
    <property type="molecule type" value="Genomic_DNA"/>
</dbReference>
<dbReference type="Proteomes" id="UP000199541">
    <property type="component" value="Unassembled WGS sequence"/>
</dbReference>
<evidence type="ECO:0000313" key="2">
    <source>
        <dbReference type="EMBL" id="GHD99812.1"/>
    </source>
</evidence>
<keyword evidence="4" id="KW-1185">Reference proteome</keyword>
<dbReference type="GO" id="GO:0016747">
    <property type="term" value="F:acyltransferase activity, transferring groups other than amino-acyl groups"/>
    <property type="evidence" value="ECO:0007669"/>
    <property type="project" value="InterPro"/>
</dbReference>
<gene>
    <name evidence="2" type="ORF">GCM10008024_08920</name>
    <name evidence="3" type="ORF">SAMN05444006_103200</name>
</gene>